<protein>
    <recommendedName>
        <fullName evidence="7">Amino acid transporter</fullName>
    </recommendedName>
</protein>
<keyword evidence="9" id="KW-1185">Reference proteome</keyword>
<comment type="caution">
    <text evidence="8">The sequence shown here is derived from an EMBL/GenBank/DDBJ whole genome shotgun (WGS) entry which is preliminary data.</text>
</comment>
<dbReference type="GO" id="GO:0015293">
    <property type="term" value="F:symporter activity"/>
    <property type="evidence" value="ECO:0007669"/>
    <property type="project" value="UniProtKB-UniRule"/>
</dbReference>
<feature type="transmembrane region" description="Helical" evidence="7">
    <location>
        <begin position="276"/>
        <end position="298"/>
    </location>
</feature>
<dbReference type="EMBL" id="NBNE01000385">
    <property type="protein sequence ID" value="OWZ19910.1"/>
    <property type="molecule type" value="Genomic_DNA"/>
</dbReference>
<accession>A0A225WSG3</accession>
<feature type="transmembrane region" description="Helical" evidence="7">
    <location>
        <begin position="410"/>
        <end position="431"/>
    </location>
</feature>
<evidence type="ECO:0000256" key="5">
    <source>
        <dbReference type="ARBA" id="ARBA00022989"/>
    </source>
</evidence>
<dbReference type="InterPro" id="IPR001991">
    <property type="entry name" value="Na-dicarboxylate_symporter"/>
</dbReference>
<dbReference type="Pfam" id="PF00375">
    <property type="entry name" value="SDF"/>
    <property type="match status" value="1"/>
</dbReference>
<feature type="transmembrane region" description="Helical" evidence="7">
    <location>
        <begin position="207"/>
        <end position="224"/>
    </location>
</feature>
<dbReference type="PRINTS" id="PR00173">
    <property type="entry name" value="EDTRNSPORT"/>
</dbReference>
<organism evidence="8 9">
    <name type="scientific">Phytophthora megakarya</name>
    <dbReference type="NCBI Taxonomy" id="4795"/>
    <lineage>
        <taxon>Eukaryota</taxon>
        <taxon>Sar</taxon>
        <taxon>Stramenopiles</taxon>
        <taxon>Oomycota</taxon>
        <taxon>Peronosporomycetes</taxon>
        <taxon>Peronosporales</taxon>
        <taxon>Peronosporaceae</taxon>
        <taxon>Phytophthora</taxon>
    </lineage>
</organism>
<dbReference type="OrthoDB" id="5877963at2759"/>
<keyword evidence="7" id="KW-0769">Symport</keyword>
<keyword evidence="3" id="KW-1003">Cell membrane</keyword>
<dbReference type="AlphaFoldDB" id="A0A225WSG3"/>
<comment type="similarity">
    <text evidence="7">Belongs to the dicarboxylate/amino acid:cation symporter (DAACS) (TC 2.A.23) family.</text>
</comment>
<evidence type="ECO:0000313" key="9">
    <source>
        <dbReference type="Proteomes" id="UP000198211"/>
    </source>
</evidence>
<dbReference type="Gene3D" id="1.10.3860.10">
    <property type="entry name" value="Sodium:dicarboxylate symporter"/>
    <property type="match status" value="1"/>
</dbReference>
<feature type="transmembrane region" description="Helical" evidence="7">
    <location>
        <begin position="236"/>
        <end position="264"/>
    </location>
</feature>
<dbReference type="PANTHER" id="PTHR42865">
    <property type="entry name" value="PROTON/GLUTAMATE-ASPARTATE SYMPORTER"/>
    <property type="match status" value="1"/>
</dbReference>
<keyword evidence="4 7" id="KW-0812">Transmembrane</keyword>
<dbReference type="GO" id="GO:0005886">
    <property type="term" value="C:plasma membrane"/>
    <property type="evidence" value="ECO:0007669"/>
    <property type="project" value="UniProtKB-SubCell"/>
</dbReference>
<dbReference type="STRING" id="4795.A0A225WSG3"/>
<evidence type="ECO:0000256" key="7">
    <source>
        <dbReference type="RuleBase" id="RU361216"/>
    </source>
</evidence>
<dbReference type="InterPro" id="IPR036458">
    <property type="entry name" value="Na:dicarbo_symporter_sf"/>
</dbReference>
<evidence type="ECO:0000256" key="4">
    <source>
        <dbReference type="ARBA" id="ARBA00022692"/>
    </source>
</evidence>
<comment type="subcellular location">
    <subcellularLocation>
        <location evidence="1">Cell membrane</location>
        <topology evidence="1">Multi-pass membrane protein</topology>
    </subcellularLocation>
    <subcellularLocation>
        <location evidence="7">Membrane</location>
        <topology evidence="7">Multi-pass membrane protein</topology>
    </subcellularLocation>
</comment>
<keyword evidence="2 7" id="KW-0813">Transport</keyword>
<dbReference type="SUPFAM" id="SSF118215">
    <property type="entry name" value="Proton glutamate symport protein"/>
    <property type="match status" value="1"/>
</dbReference>
<evidence type="ECO:0000256" key="1">
    <source>
        <dbReference type="ARBA" id="ARBA00004651"/>
    </source>
</evidence>
<keyword evidence="6 7" id="KW-0472">Membrane</keyword>
<evidence type="ECO:0000256" key="2">
    <source>
        <dbReference type="ARBA" id="ARBA00022448"/>
    </source>
</evidence>
<keyword evidence="5 7" id="KW-1133">Transmembrane helix</keyword>
<evidence type="ECO:0000256" key="3">
    <source>
        <dbReference type="ARBA" id="ARBA00022475"/>
    </source>
</evidence>
<feature type="transmembrane region" description="Helical" evidence="7">
    <location>
        <begin position="310"/>
        <end position="341"/>
    </location>
</feature>
<dbReference type="PANTHER" id="PTHR42865:SF7">
    <property type="entry name" value="PROTON_GLUTAMATE-ASPARTATE SYMPORTER"/>
    <property type="match status" value="1"/>
</dbReference>
<gene>
    <name evidence="8" type="ORF">PHMEG_0005758</name>
</gene>
<sequence length="474" mass="48329">MLDAFACLALPATALHATLTGVGKTQQKLLQISCATLAASALASLVASTLGALLTVALQSVVPSSAALTQVWGLMEGASVSFGCPSAVNGSVALLDDGSLVCAENATAFAIDDVARTFVADATTRAASVAEQVVTVAEGVFPQSLAQAFVDGNVLSLVVGGLMLGVALTAIASESEAGRGEKNFVILQVVAHAEAVLCRGLSWLQKYLPVSVAFIISSVLLHSSSSASSDRDDGTVAVALALMAVLLLALVVDMVVMICLAAVFTRSNPFAFLEHLLPAQLLALSSGSSLVSLPATISSVVASKQVSPPLAFIVCAASTVLNQTGTAVYLSVSSLFVLAASAADDELISASTIASMVFVNALIAGVVSTLPTGSKTAALATILAGVFGVSSGPRAVLLAFLAALEWITGPFVSCVNVTNNALVALVIAHYFETRPEPVTQEVHPPESSAPIRDAPVPDLHQQRVMGVIHSENWV</sequence>
<dbReference type="Proteomes" id="UP000198211">
    <property type="component" value="Unassembled WGS sequence"/>
</dbReference>
<feature type="transmembrane region" description="Helical" evidence="7">
    <location>
        <begin position="379"/>
        <end position="404"/>
    </location>
</feature>
<feature type="transmembrane region" description="Helical" evidence="7">
    <location>
        <begin position="347"/>
        <end position="367"/>
    </location>
</feature>
<name>A0A225WSG3_9STRA</name>
<reference evidence="9" key="1">
    <citation type="submission" date="2017-03" db="EMBL/GenBank/DDBJ databases">
        <title>Phytopthora megakarya and P. palmivora, two closely related causual agents of cacao black pod achieved similar genome size and gene model numbers by different mechanisms.</title>
        <authorList>
            <person name="Ali S."/>
            <person name="Shao J."/>
            <person name="Larry D.J."/>
            <person name="Kronmiller B."/>
            <person name="Shen D."/>
            <person name="Strem M.D."/>
            <person name="Melnick R.L."/>
            <person name="Guiltinan M.J."/>
            <person name="Tyler B.M."/>
            <person name="Meinhardt L.W."/>
            <person name="Bailey B.A."/>
        </authorList>
    </citation>
    <scope>NUCLEOTIDE SEQUENCE [LARGE SCALE GENOMIC DNA]</scope>
    <source>
        <strain evidence="9">zdho120</strain>
    </source>
</reference>
<proteinExistence type="inferred from homology"/>
<evidence type="ECO:0000313" key="8">
    <source>
        <dbReference type="EMBL" id="OWZ19910.1"/>
    </source>
</evidence>
<evidence type="ECO:0000256" key="6">
    <source>
        <dbReference type="ARBA" id="ARBA00023136"/>
    </source>
</evidence>